<keyword evidence="7" id="KW-0812">Transmembrane</keyword>
<keyword evidence="10" id="KW-1185">Reference proteome</keyword>
<dbReference type="OrthoDB" id="9776552at2"/>
<dbReference type="InterPro" id="IPR003594">
    <property type="entry name" value="HATPase_dom"/>
</dbReference>
<name>A0A3S8RTF0_9BACL</name>
<dbReference type="PANTHER" id="PTHR34220:SF7">
    <property type="entry name" value="SENSOR HISTIDINE KINASE YPDA"/>
    <property type="match status" value="1"/>
</dbReference>
<dbReference type="GO" id="GO:0005886">
    <property type="term" value="C:plasma membrane"/>
    <property type="evidence" value="ECO:0007669"/>
    <property type="project" value="UniProtKB-SubCell"/>
</dbReference>
<dbReference type="InterPro" id="IPR003660">
    <property type="entry name" value="HAMP_dom"/>
</dbReference>
<evidence type="ECO:0000256" key="7">
    <source>
        <dbReference type="SAM" id="Phobius"/>
    </source>
</evidence>
<dbReference type="SUPFAM" id="SSF158472">
    <property type="entry name" value="HAMP domain-like"/>
    <property type="match status" value="1"/>
</dbReference>
<organism evidence="9 10">
    <name type="scientific">Paenibacillus lentus</name>
    <dbReference type="NCBI Taxonomy" id="1338368"/>
    <lineage>
        <taxon>Bacteria</taxon>
        <taxon>Bacillati</taxon>
        <taxon>Bacillota</taxon>
        <taxon>Bacilli</taxon>
        <taxon>Bacillales</taxon>
        <taxon>Paenibacillaceae</taxon>
        <taxon>Paenibacillus</taxon>
    </lineage>
</organism>
<sequence length="594" mass="69319">MIPNLNNVRLRDKMLLLYFLCVFVPILLTNFIFYNVTTASVKNQRMQDISRALEQVKNEFLQEVEDTLQVSSVFYTDHLLNEIIETKYEHPAEYVEVYDSYLRRIINTSSPAYNSVDAITVYVDNPTLLYSGGIVYIDQNVKQQDWYREISSAKPSAPILMRTGQNGQLDTFSVIRRMDYYYYSRQENGHFLKIDMRMPIIHQIFNNLNLQGRIYLLNDRGEVEYSNDADLDLHAGAVPFEQVVTPERTIEFHKGYGQSNHLTGWSIVGRISEDEVFQEVRQNRNFIVLLTCLNILLPTLIIVWITRSLNVRLVRILKHMKKLKNQHFETIQDEGSSDEIGQLTGEFNRMTLQIQSLINNVYVADIQRKNLELERRHAQLNALQSQINPHFLFNALETIRMRSLMKDEEETARIIHNMAKIFRNSLVWRRDMVTLKEELDFIYCFLEIQKYRFGDKIEYTIRTNEADLSISIPKMSIVTFVENASIHGIEPLKQGGKIEVEIRQSAGELFCTIRDNGVGMSGEQVEKLHGYLIGEEEMGERIGIQNVIYRLRMYYKDGLNLKVRSKVGEGTEIHLTIPIEKHENKNLYQSPKVF</sequence>
<evidence type="ECO:0000256" key="4">
    <source>
        <dbReference type="ARBA" id="ARBA00022679"/>
    </source>
</evidence>
<feature type="transmembrane region" description="Helical" evidence="7">
    <location>
        <begin position="286"/>
        <end position="305"/>
    </location>
</feature>
<evidence type="ECO:0000256" key="2">
    <source>
        <dbReference type="ARBA" id="ARBA00022475"/>
    </source>
</evidence>
<feature type="domain" description="HAMP" evidence="8">
    <location>
        <begin position="307"/>
        <end position="359"/>
    </location>
</feature>
<keyword evidence="7" id="KW-1133">Transmembrane helix</keyword>
<dbReference type="InterPro" id="IPR010559">
    <property type="entry name" value="Sig_transdc_His_kin_internal"/>
</dbReference>
<feature type="transmembrane region" description="Helical" evidence="7">
    <location>
        <begin position="15"/>
        <end position="36"/>
    </location>
</feature>
<dbReference type="KEGG" id="plen:EIM92_09590"/>
<evidence type="ECO:0000256" key="6">
    <source>
        <dbReference type="ARBA" id="ARBA00023136"/>
    </source>
</evidence>
<dbReference type="Gene3D" id="6.10.340.10">
    <property type="match status" value="1"/>
</dbReference>
<keyword evidence="4" id="KW-0808">Transferase</keyword>
<evidence type="ECO:0000313" key="9">
    <source>
        <dbReference type="EMBL" id="AZK46395.1"/>
    </source>
</evidence>
<keyword evidence="5 9" id="KW-0418">Kinase</keyword>
<keyword evidence="2" id="KW-1003">Cell membrane</keyword>
<evidence type="ECO:0000256" key="3">
    <source>
        <dbReference type="ARBA" id="ARBA00022553"/>
    </source>
</evidence>
<dbReference type="Proteomes" id="UP000273145">
    <property type="component" value="Chromosome"/>
</dbReference>
<dbReference type="InterPro" id="IPR036890">
    <property type="entry name" value="HATPase_C_sf"/>
</dbReference>
<gene>
    <name evidence="9" type="ORF">EIM92_09590</name>
</gene>
<protein>
    <submittedName>
        <fullName evidence="9">Sensor histidine kinase</fullName>
    </submittedName>
</protein>
<dbReference type="Pfam" id="PF00672">
    <property type="entry name" value="HAMP"/>
    <property type="match status" value="1"/>
</dbReference>
<reference evidence="9 10" key="1">
    <citation type="submission" date="2018-11" db="EMBL/GenBank/DDBJ databases">
        <title>Genome sequencing of Paenibacillus lentus DSM25539(T).</title>
        <authorList>
            <person name="Kook J.-K."/>
            <person name="Park S.-N."/>
            <person name="Lim Y.K."/>
        </authorList>
    </citation>
    <scope>NUCLEOTIDE SEQUENCE [LARGE SCALE GENOMIC DNA]</scope>
    <source>
        <strain evidence="9 10">DSM 25539</strain>
    </source>
</reference>
<dbReference type="RefSeq" id="WP_125082456.1">
    <property type="nucleotide sequence ID" value="NZ_CP034248.1"/>
</dbReference>
<evidence type="ECO:0000259" key="8">
    <source>
        <dbReference type="PROSITE" id="PS50885"/>
    </source>
</evidence>
<dbReference type="PANTHER" id="PTHR34220">
    <property type="entry name" value="SENSOR HISTIDINE KINASE YPDA"/>
    <property type="match status" value="1"/>
</dbReference>
<dbReference type="Pfam" id="PF06580">
    <property type="entry name" value="His_kinase"/>
    <property type="match status" value="1"/>
</dbReference>
<dbReference type="Pfam" id="PF02518">
    <property type="entry name" value="HATPase_c"/>
    <property type="match status" value="1"/>
</dbReference>
<dbReference type="EMBL" id="CP034248">
    <property type="protein sequence ID" value="AZK46395.1"/>
    <property type="molecule type" value="Genomic_DNA"/>
</dbReference>
<accession>A0A3S8RTF0</accession>
<evidence type="ECO:0000256" key="1">
    <source>
        <dbReference type="ARBA" id="ARBA00004651"/>
    </source>
</evidence>
<dbReference type="GO" id="GO:0000155">
    <property type="term" value="F:phosphorelay sensor kinase activity"/>
    <property type="evidence" value="ECO:0007669"/>
    <property type="project" value="InterPro"/>
</dbReference>
<evidence type="ECO:0000313" key="10">
    <source>
        <dbReference type="Proteomes" id="UP000273145"/>
    </source>
</evidence>
<dbReference type="Gene3D" id="3.30.565.10">
    <property type="entry name" value="Histidine kinase-like ATPase, C-terminal domain"/>
    <property type="match status" value="1"/>
</dbReference>
<proteinExistence type="predicted"/>
<dbReference type="CDD" id="cd06225">
    <property type="entry name" value="HAMP"/>
    <property type="match status" value="1"/>
</dbReference>
<keyword evidence="3" id="KW-0597">Phosphoprotein</keyword>
<keyword evidence="6 7" id="KW-0472">Membrane</keyword>
<dbReference type="AlphaFoldDB" id="A0A3S8RTF0"/>
<dbReference type="SMART" id="SM00304">
    <property type="entry name" value="HAMP"/>
    <property type="match status" value="1"/>
</dbReference>
<comment type="subcellular location">
    <subcellularLocation>
        <location evidence="1">Cell membrane</location>
        <topology evidence="1">Multi-pass membrane protein</topology>
    </subcellularLocation>
</comment>
<dbReference type="SUPFAM" id="SSF55874">
    <property type="entry name" value="ATPase domain of HSP90 chaperone/DNA topoisomerase II/histidine kinase"/>
    <property type="match status" value="1"/>
</dbReference>
<dbReference type="InterPro" id="IPR050640">
    <property type="entry name" value="Bact_2-comp_sensor_kinase"/>
</dbReference>
<evidence type="ECO:0000256" key="5">
    <source>
        <dbReference type="ARBA" id="ARBA00022777"/>
    </source>
</evidence>
<dbReference type="PROSITE" id="PS50885">
    <property type="entry name" value="HAMP"/>
    <property type="match status" value="1"/>
</dbReference>